<dbReference type="NCBIfam" id="TIGR04183">
    <property type="entry name" value="Por_Secre_tail"/>
    <property type="match status" value="1"/>
</dbReference>
<evidence type="ECO:0000313" key="2">
    <source>
        <dbReference type="EMBL" id="HHF57841.1"/>
    </source>
</evidence>
<name>A0A7C5E102_UNCW3</name>
<reference evidence="2" key="1">
    <citation type="journal article" date="2020" name="mSystems">
        <title>Genome- and Community-Level Interaction Insights into Carbon Utilization and Element Cycling Functions of Hydrothermarchaeota in Hydrothermal Sediment.</title>
        <authorList>
            <person name="Zhou Z."/>
            <person name="Liu Y."/>
            <person name="Xu W."/>
            <person name="Pan J."/>
            <person name="Luo Z.H."/>
            <person name="Li M."/>
        </authorList>
    </citation>
    <scope>NUCLEOTIDE SEQUENCE [LARGE SCALE GENOMIC DNA]</scope>
    <source>
        <strain evidence="2">HyVt-94</strain>
    </source>
</reference>
<dbReference type="EMBL" id="DRTV01000022">
    <property type="protein sequence ID" value="HHF57841.1"/>
    <property type="molecule type" value="Genomic_DNA"/>
</dbReference>
<accession>A0A7C5E102</accession>
<sequence length="113" mass="13066">MKFTTNEPLTGVGEDLVSGLPRRFELFAPYPNPLRGEAHVKFALPRRTKVELSVYDIQGRRVKVLAHGVYEAGYHVVRFDGRDSRGRRLSQGVYFLRLMAGDYRRTRKMVLVR</sequence>
<evidence type="ECO:0000259" key="1">
    <source>
        <dbReference type="Pfam" id="PF13860"/>
    </source>
</evidence>
<dbReference type="AlphaFoldDB" id="A0A7C5E102"/>
<proteinExistence type="predicted"/>
<dbReference type="InterPro" id="IPR025965">
    <property type="entry name" value="FlgD/Vpr_Ig-like"/>
</dbReference>
<dbReference type="Gene3D" id="2.60.40.4070">
    <property type="match status" value="1"/>
</dbReference>
<dbReference type="Proteomes" id="UP000886014">
    <property type="component" value="Unassembled WGS sequence"/>
</dbReference>
<protein>
    <submittedName>
        <fullName evidence="2">T9SS type A sorting domain-containing protein</fullName>
    </submittedName>
</protein>
<dbReference type="Pfam" id="PF13860">
    <property type="entry name" value="FlgD_ig"/>
    <property type="match status" value="1"/>
</dbReference>
<comment type="caution">
    <text evidence="2">The sequence shown here is derived from an EMBL/GenBank/DDBJ whole genome shotgun (WGS) entry which is preliminary data.</text>
</comment>
<feature type="domain" description="FlgD/Vpr Ig-like" evidence="1">
    <location>
        <begin position="39"/>
        <end position="98"/>
    </location>
</feature>
<organism evidence="2">
    <name type="scientific">candidate division WOR-3 bacterium</name>
    <dbReference type="NCBI Taxonomy" id="2052148"/>
    <lineage>
        <taxon>Bacteria</taxon>
        <taxon>Bacteria division WOR-3</taxon>
    </lineage>
</organism>
<dbReference type="InterPro" id="IPR026444">
    <property type="entry name" value="Secre_tail"/>
</dbReference>
<gene>
    <name evidence="2" type="ORF">ENL41_00270</name>
</gene>